<feature type="region of interest" description="Disordered" evidence="8">
    <location>
        <begin position="1"/>
        <end position="23"/>
    </location>
</feature>
<evidence type="ECO:0000256" key="8">
    <source>
        <dbReference type="SAM" id="MobiDB-lite"/>
    </source>
</evidence>
<dbReference type="Pfam" id="PF01399">
    <property type="entry name" value="PCI"/>
    <property type="match status" value="1"/>
</dbReference>
<keyword evidence="6" id="KW-0736">Signalosome</keyword>
<comment type="subcellular location">
    <subcellularLocation>
        <location evidence="2">Cytoplasm</location>
    </subcellularLocation>
    <subcellularLocation>
        <location evidence="1">Nucleus</location>
    </subcellularLocation>
</comment>
<dbReference type="PANTHER" id="PTHR10758">
    <property type="entry name" value="26S PROTEASOME NON-ATPASE REGULATORY SUBUNIT 3/COP9 SIGNALOSOME COMPLEX SUBUNIT 3"/>
    <property type="match status" value="1"/>
</dbReference>
<dbReference type="GeneID" id="28999516"/>
<keyword evidence="7" id="KW-0539">Nucleus</keyword>
<keyword evidence="11" id="KW-1185">Reference proteome</keyword>
<keyword evidence="5" id="KW-0963">Cytoplasm</keyword>
<dbReference type="InParanoid" id="A0A162NK75"/>
<dbReference type="GO" id="GO:0008180">
    <property type="term" value="C:COP9 signalosome"/>
    <property type="evidence" value="ECO:0007669"/>
    <property type="project" value="UniProtKB-KW"/>
</dbReference>
<protein>
    <recommendedName>
        <fullName evidence="4">COP9 signalosome complex subunit 3</fullName>
    </recommendedName>
</protein>
<dbReference type="GO" id="GO:0006511">
    <property type="term" value="P:ubiquitin-dependent protein catabolic process"/>
    <property type="evidence" value="ECO:0007669"/>
    <property type="project" value="TreeGrafter"/>
</dbReference>
<sequence>MSEAFNGTSYRPVSSGQRSGDRSPQLDEIIALLQSVDPNDSEIQLKQPKSMLAFMNEEQLRAYTSQNLDPLTILSPNENSLGYLYFITARCCAATSENAQQLFELLSHFISVFDVQQVLGAPARIEFIAKALDTLANGLKRPLLPIQPLADAIQRLNPELNTLTTLHAPLVKACLISKMYKYPLSILDSDIDHVDPTIYGVTIVDFLEYHYDASLIYIGNKQFERALDFLSIASIITILYHFAISAPANIPSAIQFEAYKKYCLVSLIQDGKIRILPKYTATVVDKGFKLQYEHYITIAKAYEQTNISKFDELILSFKGTLEQDQNFGLAKQCAVALRLKKIKALTKVYKKVDIQDIAVKLDPKGKITPFQVEQMVVRMINTDQISATILHVVTDGTSRKMVSFHDIDNSRLPNTTQHLQAEWKRVAAVSERTAKIDKEKGLDKAFQSKFMVLSVHGGQSTSMQYEEDIDLPLSKEGKLSVI</sequence>
<comment type="similarity">
    <text evidence="3">Belongs to the CSN3 family.</text>
</comment>
<dbReference type="OrthoDB" id="29061at2759"/>
<dbReference type="STRING" id="763407.A0A162NK75"/>
<dbReference type="PROSITE" id="PS50250">
    <property type="entry name" value="PCI"/>
    <property type="match status" value="1"/>
</dbReference>
<evidence type="ECO:0000256" key="4">
    <source>
        <dbReference type="ARBA" id="ARBA00014878"/>
    </source>
</evidence>
<evidence type="ECO:0000256" key="6">
    <source>
        <dbReference type="ARBA" id="ARBA00022790"/>
    </source>
</evidence>
<feature type="domain" description="PCI" evidence="9">
    <location>
        <begin position="227"/>
        <end position="403"/>
    </location>
</feature>
<gene>
    <name evidence="10" type="ORF">PHYBLDRAFT_182391</name>
</gene>
<evidence type="ECO:0000313" key="11">
    <source>
        <dbReference type="Proteomes" id="UP000077315"/>
    </source>
</evidence>
<reference evidence="11" key="1">
    <citation type="submission" date="2015-06" db="EMBL/GenBank/DDBJ databases">
        <title>Expansion of signal transduction pathways in fungi by whole-genome duplication.</title>
        <authorList>
            <consortium name="DOE Joint Genome Institute"/>
            <person name="Corrochano L.M."/>
            <person name="Kuo A."/>
            <person name="Marcet-Houben M."/>
            <person name="Polaino S."/>
            <person name="Salamov A."/>
            <person name="Villalobos J.M."/>
            <person name="Alvarez M.I."/>
            <person name="Avalos J."/>
            <person name="Benito E.P."/>
            <person name="Benoit I."/>
            <person name="Burger G."/>
            <person name="Camino L.P."/>
            <person name="Canovas D."/>
            <person name="Cerda-Olmedo E."/>
            <person name="Cheng J.-F."/>
            <person name="Dominguez A."/>
            <person name="Elias M."/>
            <person name="Eslava A.P."/>
            <person name="Glaser F."/>
            <person name="Grimwood J."/>
            <person name="Gutierrez G."/>
            <person name="Heitman J."/>
            <person name="Henrissat B."/>
            <person name="Iturriaga E.A."/>
            <person name="Lang B.F."/>
            <person name="Lavin J.L."/>
            <person name="Lee S."/>
            <person name="Li W."/>
            <person name="Lindquist E."/>
            <person name="Lopez-Garcia S."/>
            <person name="Luque E.M."/>
            <person name="Marcos A.T."/>
            <person name="Martin J."/>
            <person name="McCluskey K."/>
            <person name="Medina H.R."/>
            <person name="Miralles-Duran A."/>
            <person name="Miyazaki A."/>
            <person name="Munoz-Torres E."/>
            <person name="Oguiza J.A."/>
            <person name="Ohm R."/>
            <person name="Olmedo M."/>
            <person name="Orejas M."/>
            <person name="Ortiz-Castellanos L."/>
            <person name="Pisabarro A.G."/>
            <person name="Rodriguez-Romero J."/>
            <person name="Ruiz-Herrera J."/>
            <person name="Ruiz-Vazquez R."/>
            <person name="Sanz C."/>
            <person name="Schackwitz W."/>
            <person name="Schmutz J."/>
            <person name="Shahriari M."/>
            <person name="Shelest E."/>
            <person name="Silva-Franco F."/>
            <person name="Soanes D."/>
            <person name="Syed K."/>
            <person name="Tagua V.G."/>
            <person name="Talbot N.J."/>
            <person name="Thon M."/>
            <person name="De vries R.P."/>
            <person name="Wiebenga A."/>
            <person name="Yadav J.S."/>
            <person name="Braun E.L."/>
            <person name="Baker S."/>
            <person name="Garre V."/>
            <person name="Horwitz B."/>
            <person name="Torres-Martinez S."/>
            <person name="Idnurm A."/>
            <person name="Herrera-Estrella A."/>
            <person name="Gabaldon T."/>
            <person name="Grigoriev I.V."/>
        </authorList>
    </citation>
    <scope>NUCLEOTIDE SEQUENCE [LARGE SCALE GENOMIC DNA]</scope>
    <source>
        <strain evidence="11">NRRL 1555(-)</strain>
    </source>
</reference>
<accession>A0A162NK75</accession>
<dbReference type="SMART" id="SM00088">
    <property type="entry name" value="PINT"/>
    <property type="match status" value="1"/>
</dbReference>
<evidence type="ECO:0000256" key="7">
    <source>
        <dbReference type="ARBA" id="ARBA00023242"/>
    </source>
</evidence>
<dbReference type="RefSeq" id="XP_018288484.1">
    <property type="nucleotide sequence ID" value="XM_018438610.1"/>
</dbReference>
<organism evidence="10 11">
    <name type="scientific">Phycomyces blakesleeanus (strain ATCC 8743b / DSM 1359 / FGSC 10004 / NBRC 33097 / NRRL 1555)</name>
    <dbReference type="NCBI Taxonomy" id="763407"/>
    <lineage>
        <taxon>Eukaryota</taxon>
        <taxon>Fungi</taxon>
        <taxon>Fungi incertae sedis</taxon>
        <taxon>Mucoromycota</taxon>
        <taxon>Mucoromycotina</taxon>
        <taxon>Mucoromycetes</taxon>
        <taxon>Mucorales</taxon>
        <taxon>Phycomycetaceae</taxon>
        <taxon>Phycomyces</taxon>
    </lineage>
</organism>
<evidence type="ECO:0000256" key="5">
    <source>
        <dbReference type="ARBA" id="ARBA00022490"/>
    </source>
</evidence>
<dbReference type="InterPro" id="IPR055089">
    <property type="entry name" value="COP9_N"/>
</dbReference>
<dbReference type="InterPro" id="IPR000717">
    <property type="entry name" value="PCI_dom"/>
</dbReference>
<proteinExistence type="inferred from homology"/>
<dbReference type="GO" id="GO:0005737">
    <property type="term" value="C:cytoplasm"/>
    <property type="evidence" value="ECO:0007669"/>
    <property type="project" value="UniProtKB-SubCell"/>
</dbReference>
<dbReference type="VEuPathDB" id="FungiDB:PHYBLDRAFT_182391"/>
<name>A0A162NK75_PHYB8</name>
<dbReference type="PANTHER" id="PTHR10758:SF1">
    <property type="entry name" value="COP9 SIGNALOSOME COMPLEX SUBUNIT 3"/>
    <property type="match status" value="1"/>
</dbReference>
<evidence type="ECO:0000256" key="2">
    <source>
        <dbReference type="ARBA" id="ARBA00004496"/>
    </source>
</evidence>
<evidence type="ECO:0000313" key="10">
    <source>
        <dbReference type="EMBL" id="OAD70444.1"/>
    </source>
</evidence>
<dbReference type="Proteomes" id="UP000077315">
    <property type="component" value="Unassembled WGS sequence"/>
</dbReference>
<evidence type="ECO:0000256" key="1">
    <source>
        <dbReference type="ARBA" id="ARBA00004123"/>
    </source>
</evidence>
<evidence type="ECO:0000256" key="3">
    <source>
        <dbReference type="ARBA" id="ARBA00007084"/>
    </source>
</evidence>
<dbReference type="EMBL" id="KV440988">
    <property type="protein sequence ID" value="OAD70444.1"/>
    <property type="molecule type" value="Genomic_DNA"/>
</dbReference>
<dbReference type="InterPro" id="IPR050756">
    <property type="entry name" value="CSN3"/>
</dbReference>
<feature type="compositionally biased region" description="Polar residues" evidence="8">
    <location>
        <begin position="1"/>
        <end position="18"/>
    </location>
</feature>
<dbReference type="Pfam" id="PF22788">
    <property type="entry name" value="COP9_hel_rpt"/>
    <property type="match status" value="1"/>
</dbReference>
<evidence type="ECO:0000259" key="9">
    <source>
        <dbReference type="PROSITE" id="PS50250"/>
    </source>
</evidence>
<dbReference type="AlphaFoldDB" id="A0A162NK75"/>